<accession>A0A6V7V9E5</accession>
<feature type="compositionally biased region" description="Acidic residues" evidence="1">
    <location>
        <begin position="73"/>
        <end position="97"/>
    </location>
</feature>
<comment type="caution">
    <text evidence="2">The sequence shown here is derived from an EMBL/GenBank/DDBJ whole genome shotgun (WGS) entry which is preliminary data.</text>
</comment>
<proteinExistence type="predicted"/>
<dbReference type="EMBL" id="CAJEWN010000175">
    <property type="protein sequence ID" value="CAD2170924.1"/>
    <property type="molecule type" value="Genomic_DNA"/>
</dbReference>
<sequence>MILVVILKMNSLRIVYNLFPLEIELPQVIHGRYSLSKVIELERERNFEVLEPDQEELFENDEREMKTIPLEYISDEENENFENNEESNEGNNNEEDESYNHQEENVVSNLPSTSQICTTPRLHYGYLPPSNQPSGLKSILKNSRSRERSVYIGTERSNPTLPTTSKYSRTNNNDGDDESDDLEEIECVKYIKKPRSSPPPSPTGYEVDLAIAYKNNLSG</sequence>
<feature type="region of interest" description="Disordered" evidence="1">
    <location>
        <begin position="141"/>
        <end position="184"/>
    </location>
</feature>
<evidence type="ECO:0000313" key="3">
    <source>
        <dbReference type="Proteomes" id="UP000580250"/>
    </source>
</evidence>
<feature type="compositionally biased region" description="Polar residues" evidence="1">
    <location>
        <begin position="155"/>
        <end position="173"/>
    </location>
</feature>
<evidence type="ECO:0000313" key="2">
    <source>
        <dbReference type="EMBL" id="CAD2170924.1"/>
    </source>
</evidence>
<dbReference type="AlphaFoldDB" id="A0A6V7V9E5"/>
<evidence type="ECO:0000256" key="1">
    <source>
        <dbReference type="SAM" id="MobiDB-lite"/>
    </source>
</evidence>
<name>A0A6V7V9E5_MELEN</name>
<feature type="region of interest" description="Disordered" evidence="1">
    <location>
        <begin position="71"/>
        <end position="113"/>
    </location>
</feature>
<protein>
    <submittedName>
        <fullName evidence="2">Uncharacterized protein</fullName>
    </submittedName>
</protein>
<reference evidence="2 3" key="1">
    <citation type="submission" date="2020-08" db="EMBL/GenBank/DDBJ databases">
        <authorList>
            <person name="Koutsovoulos G."/>
            <person name="Danchin GJ E."/>
        </authorList>
    </citation>
    <scope>NUCLEOTIDE SEQUENCE [LARGE SCALE GENOMIC DNA]</scope>
</reference>
<organism evidence="2 3">
    <name type="scientific">Meloidogyne enterolobii</name>
    <name type="common">Root-knot nematode worm</name>
    <name type="synonym">Meloidogyne mayaguensis</name>
    <dbReference type="NCBI Taxonomy" id="390850"/>
    <lineage>
        <taxon>Eukaryota</taxon>
        <taxon>Metazoa</taxon>
        <taxon>Ecdysozoa</taxon>
        <taxon>Nematoda</taxon>
        <taxon>Chromadorea</taxon>
        <taxon>Rhabditida</taxon>
        <taxon>Tylenchina</taxon>
        <taxon>Tylenchomorpha</taxon>
        <taxon>Tylenchoidea</taxon>
        <taxon>Meloidogynidae</taxon>
        <taxon>Meloidogyninae</taxon>
        <taxon>Meloidogyne</taxon>
    </lineage>
</organism>
<feature type="compositionally biased region" description="Acidic residues" evidence="1">
    <location>
        <begin position="174"/>
        <end position="184"/>
    </location>
</feature>
<dbReference type="Proteomes" id="UP000580250">
    <property type="component" value="Unassembled WGS sequence"/>
</dbReference>
<gene>
    <name evidence="2" type="ORF">MENT_LOCUS22355</name>
</gene>